<feature type="transmembrane region" description="Helical" evidence="6">
    <location>
        <begin position="226"/>
        <end position="248"/>
    </location>
</feature>
<name>A0ABX7K8B5_9SPHN</name>
<dbReference type="Proteomes" id="UP000663637">
    <property type="component" value="Chromosome"/>
</dbReference>
<proteinExistence type="predicted"/>
<feature type="transmembrane region" description="Helical" evidence="6">
    <location>
        <begin position="297"/>
        <end position="320"/>
    </location>
</feature>
<evidence type="ECO:0000256" key="2">
    <source>
        <dbReference type="ARBA" id="ARBA00022475"/>
    </source>
</evidence>
<keyword evidence="3 6" id="KW-0812">Transmembrane</keyword>
<feature type="domain" description="ABC-2 type transporter transmembrane" evidence="7">
    <location>
        <begin position="20"/>
        <end position="363"/>
    </location>
</feature>
<dbReference type="PANTHER" id="PTHR30294">
    <property type="entry name" value="MEMBRANE COMPONENT OF ABC TRANSPORTER YHHJ-RELATED"/>
    <property type="match status" value="1"/>
</dbReference>
<evidence type="ECO:0000256" key="1">
    <source>
        <dbReference type="ARBA" id="ARBA00004651"/>
    </source>
</evidence>
<feature type="transmembrane region" description="Helical" evidence="6">
    <location>
        <begin position="181"/>
        <end position="205"/>
    </location>
</feature>
<keyword evidence="4 6" id="KW-1133">Transmembrane helix</keyword>
<dbReference type="EMBL" id="CP061510">
    <property type="protein sequence ID" value="QSB44514.1"/>
    <property type="molecule type" value="Genomic_DNA"/>
</dbReference>
<feature type="transmembrane region" description="Helical" evidence="6">
    <location>
        <begin position="357"/>
        <end position="376"/>
    </location>
</feature>
<feature type="transmembrane region" description="Helical" evidence="6">
    <location>
        <begin position="20"/>
        <end position="41"/>
    </location>
</feature>
<dbReference type="Gene3D" id="3.40.1710.10">
    <property type="entry name" value="abc type-2 transporter like domain"/>
    <property type="match status" value="1"/>
</dbReference>
<keyword evidence="2" id="KW-1003">Cell membrane</keyword>
<dbReference type="Pfam" id="PF12698">
    <property type="entry name" value="ABC2_membrane_3"/>
    <property type="match status" value="1"/>
</dbReference>
<evidence type="ECO:0000256" key="6">
    <source>
        <dbReference type="SAM" id="Phobius"/>
    </source>
</evidence>
<dbReference type="InterPro" id="IPR013525">
    <property type="entry name" value="ABC2_TM"/>
</dbReference>
<keyword evidence="9" id="KW-1185">Reference proteome</keyword>
<evidence type="ECO:0000259" key="7">
    <source>
        <dbReference type="Pfam" id="PF12698"/>
    </source>
</evidence>
<accession>A0ABX7K8B5</accession>
<sequence length="379" mass="40004">MSAFGRALTLELRHLRHDRWDLIGLFVVPGILLALMAGMLWQGTMHKLPLAIVDSDGTSASRTMVRALDASPMIRIEGSYPSEIDAVRAMRSGKAMALVHLPPGLGEGLARDREPVVRILYNASFLSTGRQISSAAEAAMQTAAVQILADELANHTLLSSRTRRLAVEATAVGNASGSYEWFLGLLIYPSVLHLVAACATAMALGRELRDGSLGDWARSTGGIASALAGKMLPYVTVVSLWGVAWMLWLTLARGWRFEGSIALVAFAQVLLYAATAAISALLIAITRVTAATLSASIVYAGSALAYSGATLPLNGGSIFARVWSNVLPLPHYLDLQMGQVTDRTITMAGAIIPTTALAAYLVIAGGGAVALIAVVARRL</sequence>
<evidence type="ECO:0000256" key="4">
    <source>
        <dbReference type="ARBA" id="ARBA00022989"/>
    </source>
</evidence>
<evidence type="ECO:0000313" key="9">
    <source>
        <dbReference type="Proteomes" id="UP000663637"/>
    </source>
</evidence>
<gene>
    <name evidence="8" type="ORF">IDJ81_14650</name>
</gene>
<evidence type="ECO:0000256" key="5">
    <source>
        <dbReference type="ARBA" id="ARBA00023136"/>
    </source>
</evidence>
<dbReference type="PANTHER" id="PTHR30294:SF47">
    <property type="entry name" value="INNER MEMBRANE TRANSPORT PERMEASE YHHJ"/>
    <property type="match status" value="1"/>
</dbReference>
<comment type="subcellular location">
    <subcellularLocation>
        <location evidence="1">Cell membrane</location>
        <topology evidence="1">Multi-pass membrane protein</topology>
    </subcellularLocation>
</comment>
<dbReference type="RefSeq" id="WP_205442241.1">
    <property type="nucleotide sequence ID" value="NZ_CP061510.1"/>
</dbReference>
<organism evidence="8 9">
    <name type="scientific">Tsuneonella flava</name>
    <dbReference type="NCBI Taxonomy" id="2055955"/>
    <lineage>
        <taxon>Bacteria</taxon>
        <taxon>Pseudomonadati</taxon>
        <taxon>Pseudomonadota</taxon>
        <taxon>Alphaproteobacteria</taxon>
        <taxon>Sphingomonadales</taxon>
        <taxon>Erythrobacteraceae</taxon>
        <taxon>Tsuneonella</taxon>
    </lineage>
</organism>
<reference evidence="8 9" key="1">
    <citation type="submission" date="2020-09" db="EMBL/GenBank/DDBJ databases">
        <title>Complete genome sequence of altererythrobacter flavus SS-21NJ, isolated from Dongying oil sludge in Shandong province.</title>
        <authorList>
            <person name="Sun S."/>
            <person name="Zhang Z."/>
        </authorList>
    </citation>
    <scope>NUCLEOTIDE SEQUENCE [LARGE SCALE GENOMIC DNA]</scope>
    <source>
        <strain evidence="8 9">SS-21NJ</strain>
    </source>
</reference>
<dbReference type="InterPro" id="IPR051449">
    <property type="entry name" value="ABC-2_transporter_component"/>
</dbReference>
<keyword evidence="5 6" id="KW-0472">Membrane</keyword>
<evidence type="ECO:0000313" key="8">
    <source>
        <dbReference type="EMBL" id="QSB44514.1"/>
    </source>
</evidence>
<evidence type="ECO:0000256" key="3">
    <source>
        <dbReference type="ARBA" id="ARBA00022692"/>
    </source>
</evidence>
<feature type="transmembrane region" description="Helical" evidence="6">
    <location>
        <begin position="260"/>
        <end position="285"/>
    </location>
</feature>
<protein>
    <submittedName>
        <fullName evidence="8">ABC transporter permease</fullName>
    </submittedName>
</protein>